<proteinExistence type="predicted"/>
<organism evidence="2 3">
    <name type="scientific">Corynascus novoguineensis</name>
    <dbReference type="NCBI Taxonomy" id="1126955"/>
    <lineage>
        <taxon>Eukaryota</taxon>
        <taxon>Fungi</taxon>
        <taxon>Dikarya</taxon>
        <taxon>Ascomycota</taxon>
        <taxon>Pezizomycotina</taxon>
        <taxon>Sordariomycetes</taxon>
        <taxon>Sordariomycetidae</taxon>
        <taxon>Sordariales</taxon>
        <taxon>Chaetomiaceae</taxon>
        <taxon>Corynascus</taxon>
    </lineage>
</organism>
<evidence type="ECO:0000313" key="3">
    <source>
        <dbReference type="Proteomes" id="UP001303647"/>
    </source>
</evidence>
<name>A0AAN7HKB6_9PEZI</name>
<keyword evidence="1" id="KW-0812">Transmembrane</keyword>
<sequence length="147" mass="16595">MVILAASRPSPTVSTTQRSDVISTLYPLIVSAVQFQQLIGSAAFHLAVRAYFAATIAATISLWASRRIAWRTFLASRIIIARALLLARDLAWSAWDCKRARLFRRRLELEMFIWFLGPGGNTLLLMLFWPGWPMLAALCWGIWQLTG</sequence>
<feature type="transmembrane region" description="Helical" evidence="1">
    <location>
        <begin position="112"/>
        <end position="143"/>
    </location>
</feature>
<dbReference type="Proteomes" id="UP001303647">
    <property type="component" value="Unassembled WGS sequence"/>
</dbReference>
<dbReference type="AlphaFoldDB" id="A0AAN7HKB6"/>
<gene>
    <name evidence="2" type="ORF">C7999DRAFT_17003</name>
</gene>
<feature type="transmembrane region" description="Helical" evidence="1">
    <location>
        <begin position="46"/>
        <end position="64"/>
    </location>
</feature>
<accession>A0AAN7HKB6</accession>
<keyword evidence="1" id="KW-0472">Membrane</keyword>
<evidence type="ECO:0000256" key="1">
    <source>
        <dbReference type="SAM" id="Phobius"/>
    </source>
</evidence>
<reference evidence="2" key="2">
    <citation type="submission" date="2023-05" db="EMBL/GenBank/DDBJ databases">
        <authorList>
            <consortium name="Lawrence Berkeley National Laboratory"/>
            <person name="Steindorff A."/>
            <person name="Hensen N."/>
            <person name="Bonometti L."/>
            <person name="Westerberg I."/>
            <person name="Brannstrom I.O."/>
            <person name="Guillou S."/>
            <person name="Cros-Aarteil S."/>
            <person name="Calhoun S."/>
            <person name="Haridas S."/>
            <person name="Kuo A."/>
            <person name="Mondo S."/>
            <person name="Pangilinan J."/>
            <person name="Riley R."/>
            <person name="Labutti K."/>
            <person name="Andreopoulos B."/>
            <person name="Lipzen A."/>
            <person name="Chen C."/>
            <person name="Yanf M."/>
            <person name="Daum C."/>
            <person name="Ng V."/>
            <person name="Clum A."/>
            <person name="Ohm R."/>
            <person name="Martin F."/>
            <person name="Silar P."/>
            <person name="Natvig D."/>
            <person name="Lalanne C."/>
            <person name="Gautier V."/>
            <person name="Ament-Velasquez S.L."/>
            <person name="Kruys A."/>
            <person name="Hutchinson M.I."/>
            <person name="Powell A.J."/>
            <person name="Barry K."/>
            <person name="Miller A.N."/>
            <person name="Grigoriev I.V."/>
            <person name="Debuchy R."/>
            <person name="Gladieux P."/>
            <person name="Thoren M.H."/>
            <person name="Johannesson H."/>
        </authorList>
    </citation>
    <scope>NUCLEOTIDE SEQUENCE</scope>
    <source>
        <strain evidence="2">CBS 359.72</strain>
    </source>
</reference>
<protein>
    <submittedName>
        <fullName evidence="2">Uncharacterized protein</fullName>
    </submittedName>
</protein>
<keyword evidence="1" id="KW-1133">Transmembrane helix</keyword>
<evidence type="ECO:0000313" key="2">
    <source>
        <dbReference type="EMBL" id="KAK4244788.1"/>
    </source>
</evidence>
<dbReference type="EMBL" id="MU857724">
    <property type="protein sequence ID" value="KAK4244788.1"/>
    <property type="molecule type" value="Genomic_DNA"/>
</dbReference>
<keyword evidence="3" id="KW-1185">Reference proteome</keyword>
<comment type="caution">
    <text evidence="2">The sequence shown here is derived from an EMBL/GenBank/DDBJ whole genome shotgun (WGS) entry which is preliminary data.</text>
</comment>
<reference evidence="2" key="1">
    <citation type="journal article" date="2023" name="Mol. Phylogenet. Evol.">
        <title>Genome-scale phylogeny and comparative genomics of the fungal order Sordariales.</title>
        <authorList>
            <person name="Hensen N."/>
            <person name="Bonometti L."/>
            <person name="Westerberg I."/>
            <person name="Brannstrom I.O."/>
            <person name="Guillou S."/>
            <person name="Cros-Aarteil S."/>
            <person name="Calhoun S."/>
            <person name="Haridas S."/>
            <person name="Kuo A."/>
            <person name="Mondo S."/>
            <person name="Pangilinan J."/>
            <person name="Riley R."/>
            <person name="LaButti K."/>
            <person name="Andreopoulos B."/>
            <person name="Lipzen A."/>
            <person name="Chen C."/>
            <person name="Yan M."/>
            <person name="Daum C."/>
            <person name="Ng V."/>
            <person name="Clum A."/>
            <person name="Steindorff A."/>
            <person name="Ohm R.A."/>
            <person name="Martin F."/>
            <person name="Silar P."/>
            <person name="Natvig D.O."/>
            <person name="Lalanne C."/>
            <person name="Gautier V."/>
            <person name="Ament-Velasquez S.L."/>
            <person name="Kruys A."/>
            <person name="Hutchinson M.I."/>
            <person name="Powell A.J."/>
            <person name="Barry K."/>
            <person name="Miller A.N."/>
            <person name="Grigoriev I.V."/>
            <person name="Debuchy R."/>
            <person name="Gladieux P."/>
            <person name="Hiltunen Thoren M."/>
            <person name="Johannesson H."/>
        </authorList>
    </citation>
    <scope>NUCLEOTIDE SEQUENCE</scope>
    <source>
        <strain evidence="2">CBS 359.72</strain>
    </source>
</reference>